<keyword evidence="7 12" id="KW-0472">Membrane</keyword>
<evidence type="ECO:0000256" key="12">
    <source>
        <dbReference type="HAMAP-Rule" id="MF_02241"/>
    </source>
</evidence>
<sequence>MLEKIRGPFKRSLDPLARLLVRCGVSANVITFAGAVLTSVVALATGVTGWLFAGVLVMTALVLCDALDGSVAALTTGPTVFGGFLDSTMDRVADWAILTGVGLFYLLHTDMSSVVNQVGLAAAAVAMMTSFVTPYARARAEAAGFEAKNGIASRSDRILITFVGMGITGLGLPVVTLSGFMVLLAILGLITVYQRMRTVYVQSVEEELTSDKA</sequence>
<comment type="catalytic activity">
    <reaction evidence="11 12">
        <text>a CDP-1,2-diacyl-sn-glycerol + 1D-myo-inositol 3-phosphate = a 1,2-diacyl-sn-glycero-3-phospho-(1D-myo-inositol-3-phosphate) + CMP + H(+)</text>
        <dbReference type="Rhea" id="RHEA:60504"/>
        <dbReference type="ChEBI" id="CHEBI:15378"/>
        <dbReference type="ChEBI" id="CHEBI:58088"/>
        <dbReference type="ChEBI" id="CHEBI:58332"/>
        <dbReference type="ChEBI" id="CHEBI:58401"/>
        <dbReference type="ChEBI" id="CHEBI:60377"/>
    </reaction>
</comment>
<comment type="pathway">
    <text evidence="2 12">Phospholipid metabolism; phosphatidylinositol phosphate biosynthesis.</text>
</comment>
<dbReference type="InterPro" id="IPR044268">
    <property type="entry name" value="PIP_synthase_PgsA1"/>
</dbReference>
<comment type="catalytic activity">
    <reaction evidence="8 12">
        <text>1,2-di-(9Z-octadecenoyl)-sn-glycero-3-cytidine-5'-diphosphate + 1D-myo-inositol 3-phosphate = 1,2-di-(9Z-octadecenoyl)-sn-glycero-3-phospho-(1D-myo-inositol-3-phosphate) + CMP + H(+)</text>
        <dbReference type="Rhea" id="RHEA:61216"/>
        <dbReference type="ChEBI" id="CHEBI:15378"/>
        <dbReference type="ChEBI" id="CHEBI:58401"/>
        <dbReference type="ChEBI" id="CHEBI:60377"/>
        <dbReference type="ChEBI" id="CHEBI:85356"/>
        <dbReference type="ChEBI" id="CHEBI:144472"/>
    </reaction>
</comment>
<keyword evidence="12 13" id="KW-0808">Transferase</keyword>
<comment type="caution">
    <text evidence="12">Lacks conserved residue(s) required for the propagation of feature annotation.</text>
</comment>
<name>A0A261F5P8_9BIFI</name>
<protein>
    <recommendedName>
        <fullName evidence="9 12">Phosphatidylinositol phosphate synthase</fullName>
        <shortName evidence="12">PIP synthase</shortName>
        <ecNumber evidence="12">2.7.8.-</ecNumber>
    </recommendedName>
    <alternativeName>
        <fullName evidence="10 12">CDP-diacylglycerol--D-myo-inositol-3-phosphate 3-phosphatidyltransferase</fullName>
    </alternativeName>
</protein>
<evidence type="ECO:0000256" key="1">
    <source>
        <dbReference type="ARBA" id="ARBA00004127"/>
    </source>
</evidence>
<comment type="similarity">
    <text evidence="3 12">Belongs to the CDP-alcohol phosphatidyltransferase class-I family.</text>
</comment>
<feature type="binding site" evidence="12">
    <location>
        <position position="79"/>
    </location>
    <ligand>
        <name>a CDP-1,2-diacyl-sn-glycerol</name>
        <dbReference type="ChEBI" id="CHEBI:58332"/>
    </ligand>
</feature>
<organism evidence="13 14">
    <name type="scientific">Alloscardovia macacae</name>
    <dbReference type="NCBI Taxonomy" id="1160091"/>
    <lineage>
        <taxon>Bacteria</taxon>
        <taxon>Bacillati</taxon>
        <taxon>Actinomycetota</taxon>
        <taxon>Actinomycetes</taxon>
        <taxon>Bifidobacteriales</taxon>
        <taxon>Bifidobacteriaceae</taxon>
        <taxon>Alloscardovia</taxon>
    </lineage>
</organism>
<dbReference type="InterPro" id="IPR000462">
    <property type="entry name" value="CDP-OH_P_trans"/>
</dbReference>
<feature type="binding site" evidence="12">
    <location>
        <position position="65"/>
    </location>
    <ligand>
        <name>Mg(2+)</name>
        <dbReference type="ChEBI" id="CHEBI:18420"/>
        <label>1</label>
    </ligand>
</feature>
<feature type="transmembrane region" description="Helical" evidence="12">
    <location>
        <begin position="114"/>
        <end position="136"/>
    </location>
</feature>
<accession>A0A261F5P8</accession>
<evidence type="ECO:0000256" key="9">
    <source>
        <dbReference type="ARBA" id="ARBA00024082"/>
    </source>
</evidence>
<evidence type="ECO:0000256" key="6">
    <source>
        <dbReference type="ARBA" id="ARBA00022989"/>
    </source>
</evidence>
<evidence type="ECO:0000256" key="3">
    <source>
        <dbReference type="ARBA" id="ARBA00010441"/>
    </source>
</evidence>
<evidence type="ECO:0000256" key="2">
    <source>
        <dbReference type="ARBA" id="ARBA00004805"/>
    </source>
</evidence>
<evidence type="ECO:0000313" key="13">
    <source>
        <dbReference type="EMBL" id="OZG54467.1"/>
    </source>
</evidence>
<evidence type="ECO:0000256" key="4">
    <source>
        <dbReference type="ARBA" id="ARBA00011738"/>
    </source>
</evidence>
<dbReference type="AlphaFoldDB" id="A0A261F5P8"/>
<keyword evidence="14" id="KW-1185">Reference proteome</keyword>
<dbReference type="Proteomes" id="UP000243657">
    <property type="component" value="Unassembled WGS sequence"/>
</dbReference>
<comment type="subunit">
    <text evidence="4 12">Homodimer.</text>
</comment>
<feature type="active site" description="Proton acceptor" evidence="12">
    <location>
        <position position="90"/>
    </location>
</feature>
<keyword evidence="12" id="KW-0460">Magnesium</keyword>
<dbReference type="GO" id="GO:0008654">
    <property type="term" value="P:phospholipid biosynthetic process"/>
    <property type="evidence" value="ECO:0007669"/>
    <property type="project" value="UniProtKB-UniRule"/>
</dbReference>
<dbReference type="RefSeq" id="WP_094726568.1">
    <property type="nucleotide sequence ID" value="NZ_JBHLWS010000013.1"/>
</dbReference>
<reference evidence="13 14" key="1">
    <citation type="journal article" date="2017" name="BMC Genomics">
        <title>Comparative genomic and phylogenomic analyses of the Bifidobacteriaceae family.</title>
        <authorList>
            <person name="Lugli G.A."/>
            <person name="Milani C."/>
            <person name="Turroni F."/>
            <person name="Duranti S."/>
            <person name="Mancabelli L."/>
            <person name="Mangifesta M."/>
            <person name="Ferrario C."/>
            <person name="Modesto M."/>
            <person name="Mattarelli P."/>
            <person name="Jiri K."/>
            <person name="van Sinderen D."/>
            <person name="Ventura M."/>
        </authorList>
    </citation>
    <scope>NUCLEOTIDE SEQUENCE [LARGE SCALE GENOMIC DNA]</scope>
    <source>
        <strain evidence="13 14">DSM 24762</strain>
    </source>
</reference>
<feature type="binding site" evidence="12">
    <location>
        <position position="69"/>
    </location>
    <ligand>
        <name>a CDP-1,2-diacyl-sn-glycerol</name>
        <dbReference type="ChEBI" id="CHEBI:58332"/>
    </ligand>
</feature>
<feature type="binding site" evidence="12">
    <location>
        <position position="90"/>
    </location>
    <ligand>
        <name>Mg(2+)</name>
        <dbReference type="ChEBI" id="CHEBI:18420"/>
        <label>2</label>
    </ligand>
</feature>
<evidence type="ECO:0000256" key="11">
    <source>
        <dbReference type="ARBA" id="ARBA00048865"/>
    </source>
</evidence>
<keyword evidence="12" id="KW-0443">Lipid metabolism</keyword>
<dbReference type="GO" id="GO:0005886">
    <property type="term" value="C:plasma membrane"/>
    <property type="evidence" value="ECO:0007669"/>
    <property type="project" value="UniProtKB-SubCell"/>
</dbReference>
<dbReference type="GO" id="GO:0016780">
    <property type="term" value="F:phosphotransferase activity, for other substituted phosphate groups"/>
    <property type="evidence" value="ECO:0007669"/>
    <property type="project" value="UniProtKB-UniRule"/>
</dbReference>
<comment type="function">
    <text evidence="12">Catalyzes the conjugation of the 1'-hydroxyl group of D-myo-inositol-3-phosphate (also named L-myo-inositol-1-phosphate) with a lipid tail of cytidine diphosphate diacylglycerol (CDP-DAG), forming phosphatidylinositol phosphate (PIP) and CMP. PIP is a precursor of phosphatidylinositol (PI) which is an essential lipid required for cell wall formation.</text>
</comment>
<feature type="binding site" evidence="12">
    <location>
        <position position="68"/>
    </location>
    <ligand>
        <name>Mg(2+)</name>
        <dbReference type="ChEBI" id="CHEBI:18420"/>
        <label>1</label>
    </ligand>
</feature>
<keyword evidence="12" id="KW-1003">Cell membrane</keyword>
<evidence type="ECO:0000313" key="14">
    <source>
        <dbReference type="Proteomes" id="UP000243657"/>
    </source>
</evidence>
<keyword evidence="5 12" id="KW-0812">Transmembrane</keyword>
<feature type="transmembrane region" description="Helical" evidence="12">
    <location>
        <begin position="50"/>
        <end position="71"/>
    </location>
</feature>
<keyword evidence="12" id="KW-0444">Lipid biosynthesis</keyword>
<comment type="cofactor">
    <cofactor evidence="12">
        <name>Mg(2+)</name>
        <dbReference type="ChEBI" id="CHEBI:18420"/>
    </cofactor>
    <text evidence="12">Contains a di-nuclear catalytic Mg(2+) center.</text>
</comment>
<keyword evidence="12" id="KW-0594">Phospholipid biosynthesis</keyword>
<evidence type="ECO:0000256" key="10">
    <source>
        <dbReference type="ARBA" id="ARBA00033137"/>
    </source>
</evidence>
<keyword evidence="6 12" id="KW-1133">Transmembrane helix</keyword>
<dbReference type="UniPathway" id="UPA00220"/>
<dbReference type="GO" id="GO:0000287">
    <property type="term" value="F:magnesium ion binding"/>
    <property type="evidence" value="ECO:0007669"/>
    <property type="project" value="UniProtKB-UniRule"/>
</dbReference>
<dbReference type="NCBIfam" id="NF045883">
    <property type="entry name" value="PIPSynth"/>
    <property type="match status" value="1"/>
</dbReference>
<dbReference type="Pfam" id="PF01066">
    <property type="entry name" value="CDP-OH_P_transf"/>
    <property type="match status" value="1"/>
</dbReference>
<dbReference type="EMBL" id="MWWT01000005">
    <property type="protein sequence ID" value="OZG54467.1"/>
    <property type="molecule type" value="Genomic_DNA"/>
</dbReference>
<feature type="transmembrane region" description="Helical" evidence="12">
    <location>
        <begin position="92"/>
        <end position="108"/>
    </location>
</feature>
<comment type="caution">
    <text evidence="13">The sequence shown here is derived from an EMBL/GenBank/DDBJ whole genome shotgun (WGS) entry which is preliminary data.</text>
</comment>
<dbReference type="Gene3D" id="1.20.120.1760">
    <property type="match status" value="1"/>
</dbReference>
<dbReference type="HAMAP" id="MF_02241">
    <property type="entry name" value="PIP_synthase"/>
    <property type="match status" value="1"/>
</dbReference>
<gene>
    <name evidence="13" type="ORF">ALMA_0928</name>
</gene>
<keyword evidence="12" id="KW-1208">Phospholipid metabolism</keyword>
<evidence type="ECO:0000256" key="5">
    <source>
        <dbReference type="ARBA" id="ARBA00022692"/>
    </source>
</evidence>
<comment type="subcellular location">
    <subcellularLocation>
        <location evidence="12">Cell membrane</location>
        <topology evidence="12">Multi-pass membrane protein</topology>
    </subcellularLocation>
    <subcellularLocation>
        <location evidence="1">Endomembrane system</location>
        <topology evidence="1">Multi-pass membrane protein</topology>
    </subcellularLocation>
</comment>
<dbReference type="EC" id="2.7.8.-" evidence="12"/>
<feature type="binding site" evidence="12">
    <location>
        <position position="86"/>
    </location>
    <ligand>
        <name>Mg(2+)</name>
        <dbReference type="ChEBI" id="CHEBI:18420"/>
        <label>1</label>
    </ligand>
</feature>
<keyword evidence="12" id="KW-0479">Metal-binding</keyword>
<dbReference type="GO" id="GO:0012505">
    <property type="term" value="C:endomembrane system"/>
    <property type="evidence" value="ECO:0007669"/>
    <property type="project" value="UniProtKB-SubCell"/>
</dbReference>
<proteinExistence type="inferred from homology"/>
<evidence type="ECO:0000256" key="8">
    <source>
        <dbReference type="ARBA" id="ARBA00023935"/>
    </source>
</evidence>
<feature type="binding site" evidence="12">
    <location>
        <position position="65"/>
    </location>
    <ligand>
        <name>Mg(2+)</name>
        <dbReference type="ChEBI" id="CHEBI:18420"/>
        <label>2</label>
    </ligand>
</feature>
<evidence type="ECO:0000256" key="7">
    <source>
        <dbReference type="ARBA" id="ARBA00023136"/>
    </source>
</evidence>
<dbReference type="InterPro" id="IPR043130">
    <property type="entry name" value="CDP-OH_PTrfase_TM_dom"/>
</dbReference>
<feature type="transmembrane region" description="Helical" evidence="12">
    <location>
        <begin position="157"/>
        <end position="190"/>
    </location>
</feature>
<feature type="binding site" evidence="12">
    <location>
        <position position="86"/>
    </location>
    <ligand>
        <name>Mg(2+)</name>
        <dbReference type="ChEBI" id="CHEBI:18420"/>
        <label>2</label>
    </ligand>
</feature>
<feature type="binding site" evidence="12">
    <location>
        <begin position="28"/>
        <end position="31"/>
    </location>
    <ligand>
        <name>a CDP-1,2-diacyl-sn-glycerol</name>
        <dbReference type="ChEBI" id="CHEBI:58332"/>
    </ligand>
</feature>